<organism evidence="3">
    <name type="scientific">viral metagenome</name>
    <dbReference type="NCBI Taxonomy" id="1070528"/>
    <lineage>
        <taxon>unclassified sequences</taxon>
        <taxon>metagenomes</taxon>
        <taxon>organismal metagenomes</taxon>
    </lineage>
</organism>
<evidence type="ECO:0000256" key="1">
    <source>
        <dbReference type="SAM" id="MobiDB-lite"/>
    </source>
</evidence>
<name>A0A6C0L9Q3_9ZZZZ</name>
<dbReference type="AlphaFoldDB" id="A0A6C0L9Q3"/>
<proteinExistence type="predicted"/>
<evidence type="ECO:0000256" key="2">
    <source>
        <dbReference type="SAM" id="Phobius"/>
    </source>
</evidence>
<keyword evidence="2" id="KW-0472">Membrane</keyword>
<feature type="region of interest" description="Disordered" evidence="1">
    <location>
        <begin position="562"/>
        <end position="595"/>
    </location>
</feature>
<keyword evidence="2" id="KW-1133">Transmembrane helix</keyword>
<keyword evidence="2" id="KW-0812">Transmembrane</keyword>
<protein>
    <submittedName>
        <fullName evidence="3">Uncharacterized protein</fullName>
    </submittedName>
</protein>
<evidence type="ECO:0000313" key="3">
    <source>
        <dbReference type="EMBL" id="QHU27696.1"/>
    </source>
</evidence>
<feature type="transmembrane region" description="Helical" evidence="2">
    <location>
        <begin position="6"/>
        <end position="23"/>
    </location>
</feature>
<dbReference type="EMBL" id="MN740460">
    <property type="protein sequence ID" value="QHU27696.1"/>
    <property type="molecule type" value="Genomic_DNA"/>
</dbReference>
<sequence>MELFQYLIVILIISLIILIVYFNDKIKTAFFDYYMEPFAVAPGTEEKIGLKWLYLGNSEPNGDKITNEKLYILLNYKWVSPIIINIDELDSLGIKNLTYNSYINVDDRYFKPYNVATDNTDIGLMWRDLGINTEKYVKGSYKEVRNDKIKNAIEVKAKNNLHETIDGEKIIVFTQKEYEDIKNATPLTYDSYILIDNNYGEADSDKGATGEKRIYQPYYKHKIVKTDEIFSDINIDKILTRGFDNSFLKSTAIKTHNMKNDDYFNTEIYNNKGVSNNELHFNTESFNYRQSNDNSYKSILDPIDDNYLPSVSQTNNFNNDPKYMSEKTINQYVIIDIYKNILGRQPKPKEIIVNLQEFYEKNSDEEKLKLKLYNSTEYKMIVKMQSNDIDPTLVSKISEKNIIDMLKTVYKNHFNKMPHNKMTIPLKQCYIHLQFNDYLFKAMLMHDNYPSFERDILREYIINDEKLLEIFDNNFVLYELRLIANELKRRDMLKREALSTPVALTTDAAKNSAESSNSADTNLNAQKNIVDIMKNSEPVFNINITLQDKNVSMPYGSGLGSAGSTTARITTNNSLDPRNNSGTSGAFNPADPTVSLNIPNSRRAAASSSNILSAGSAGASNYYLSGVNTRIAGAGSSGADSSNINAPVYSTDDLYNSIGDGRVVEYTDSDGEQHTQIMPDRIYDPINYKQQYRGDSAYRPNVCSYGTKQIVNPIYLSAEGTDLREAIENTQVGSIMPKFAYREYEDVK</sequence>
<accession>A0A6C0L9Q3</accession>
<feature type="compositionally biased region" description="Polar residues" evidence="1">
    <location>
        <begin position="568"/>
        <end position="586"/>
    </location>
</feature>
<reference evidence="3" key="1">
    <citation type="journal article" date="2020" name="Nature">
        <title>Giant virus diversity and host interactions through global metagenomics.</title>
        <authorList>
            <person name="Schulz F."/>
            <person name="Roux S."/>
            <person name="Paez-Espino D."/>
            <person name="Jungbluth S."/>
            <person name="Walsh D.A."/>
            <person name="Denef V.J."/>
            <person name="McMahon K.D."/>
            <person name="Konstantinidis K.T."/>
            <person name="Eloe-Fadrosh E.A."/>
            <person name="Kyrpides N.C."/>
            <person name="Woyke T."/>
        </authorList>
    </citation>
    <scope>NUCLEOTIDE SEQUENCE</scope>
    <source>
        <strain evidence="3">GVMAG-M-3300027769-26</strain>
    </source>
</reference>